<feature type="compositionally biased region" description="Polar residues" evidence="6">
    <location>
        <begin position="45"/>
        <end position="59"/>
    </location>
</feature>
<dbReference type="Pfam" id="PF10403">
    <property type="entry name" value="BHD_1"/>
    <property type="match status" value="1"/>
</dbReference>
<dbReference type="SMART" id="SM01031">
    <property type="entry name" value="BHD_2"/>
    <property type="match status" value="1"/>
</dbReference>
<feature type="region of interest" description="Disordered" evidence="6">
    <location>
        <begin position="39"/>
        <end position="202"/>
    </location>
</feature>
<keyword evidence="3" id="KW-0227">DNA damage</keyword>
<dbReference type="Pfam" id="PF10404">
    <property type="entry name" value="BHD_2"/>
    <property type="match status" value="1"/>
</dbReference>
<dbReference type="OrthoDB" id="300780at2759"/>
<feature type="domain" description="Rad4 beta-hairpin" evidence="8">
    <location>
        <begin position="636"/>
        <end position="696"/>
    </location>
</feature>
<protein>
    <submittedName>
        <fullName evidence="10">Rad4-domain-containing protein</fullName>
    </submittedName>
</protein>
<dbReference type="SMART" id="SM01032">
    <property type="entry name" value="BHD_3"/>
    <property type="match status" value="1"/>
</dbReference>
<dbReference type="Gene3D" id="3.30.70.2460">
    <property type="entry name" value="Rad4, beta-hairpin domain BHD3"/>
    <property type="match status" value="1"/>
</dbReference>
<dbReference type="AlphaFoldDB" id="A0A165FIF6"/>
<dbReference type="GO" id="GO:0003684">
    <property type="term" value="F:damaged DNA binding"/>
    <property type="evidence" value="ECO:0007669"/>
    <property type="project" value="InterPro"/>
</dbReference>
<dbReference type="InterPro" id="IPR042488">
    <property type="entry name" value="Rad4_BHD3_sf"/>
</dbReference>
<gene>
    <name evidence="10" type="ORF">L228DRAFT_284094</name>
</gene>
<dbReference type="FunCoup" id="A0A165FIF6">
    <property type="interactions" value="125"/>
</dbReference>
<dbReference type="PANTHER" id="PTHR12135">
    <property type="entry name" value="DNA REPAIR PROTEIN XP-C / RAD4"/>
    <property type="match status" value="1"/>
</dbReference>
<keyword evidence="5" id="KW-0539">Nucleus</keyword>
<feature type="domain" description="Rad4 beta-hairpin" evidence="9">
    <location>
        <begin position="703"/>
        <end position="777"/>
    </location>
</feature>
<dbReference type="RefSeq" id="XP_018186567.1">
    <property type="nucleotide sequence ID" value="XM_018336189.1"/>
</dbReference>
<feature type="region of interest" description="Disordered" evidence="6">
    <location>
        <begin position="937"/>
        <end position="1025"/>
    </location>
</feature>
<dbReference type="Gene3D" id="2.20.20.110">
    <property type="entry name" value="Rad4, beta-hairpin domain BHD1"/>
    <property type="match status" value="1"/>
</dbReference>
<evidence type="ECO:0000256" key="2">
    <source>
        <dbReference type="ARBA" id="ARBA00009525"/>
    </source>
</evidence>
<dbReference type="InterPro" id="IPR036985">
    <property type="entry name" value="Transglutaminase-like_sf"/>
</dbReference>
<dbReference type="PANTHER" id="PTHR12135:SF0">
    <property type="entry name" value="DNA REPAIR PROTEIN COMPLEMENTING XP-C CELLS"/>
    <property type="match status" value="1"/>
</dbReference>
<dbReference type="InterPro" id="IPR018327">
    <property type="entry name" value="BHD_2"/>
</dbReference>
<feature type="compositionally biased region" description="Polar residues" evidence="6">
    <location>
        <begin position="976"/>
        <end position="991"/>
    </location>
</feature>
<feature type="region of interest" description="Disordered" evidence="6">
    <location>
        <begin position="1"/>
        <end position="27"/>
    </location>
</feature>
<accession>A0A165FIF6</accession>
<feature type="region of interest" description="Disordered" evidence="6">
    <location>
        <begin position="820"/>
        <end position="841"/>
    </location>
</feature>
<sequence>MPPRSRGNYPNRRAGRNGFAKLHSRISPAPEEVHEIISLDEESDNSVVVTGSRVKPTQPQERRRAPRTTKPASSPPKNDAMPNVYLEMLHDASALSQHEPSDRASKRRRVESRLGAESLDYEPQHDVISVPEDSPGHTTRPPPQIIFDDDESSEESDFDWEEVDLARDTAAETPSAAEEGPSKGLDIVIGGERSGPERKVARRRPVTAYEKKARLDIHKTHLLCLVAHACMRSTWCNDDEVQSSLQVLLSKKTQSYLVPNATLSQFQRSRSFMDGLAQASEIWRNKFNITARGLRNAVWAENEETLKNYKLPEDTDTPMDLSDFRSAAKRLQGSRDIGAQLFCALLRSVGVTARLVCSLQPLPFSSSKSATAQPSTPNYIYADTGSSDSSGEDDHGIDLNGPSPAFGASSTAQGVGGAPVLPPRIRRIGQPFFGEPRRMDIGKPPPAPQPRKKFRESPFPVYWVEVFNEALQKWIPVDPLVTKTIAKPSKFEPPASDIENTMSYVVGLEAEGEVKDVTRRYAKAYNGKTRKLRVESTKGGDRWWWKALRKLRRGWVLDRDQVEDGELAAREASEEMPRNVQDFKDHPYYALERHLKRNEVIFPKREVGKMSVGRTSSTGPGKALEPIYRRRDVNIVKSADGWYRLGREIKAGEQPLKFVTARRNQVQSFEDDDDRTAQDAGVGLYAEFQTTLYEPPPIVNGRVPKNAFGNLDVYVPTMVPKGGFHIADSEAARAASIVGVDYADAVTGFEFRGRQGTAVVRGIIAPAEYQEAIEAVIQGLRDEQAAAEEALRSAEAVRMWKRFLVALRIKERISGYDIEGMQEEEDRRDLEDEQDDAEAEGGGFFMDRDQVEIAEPTAPPFNEQLHMTGPLLQSGHDDNADKGSAKITLTLGEDFPGSYTTQPAVESEYAAGGGFFAEDDGGGGGFLFEENLPADAAHSAVSEGSGGGFVPQGEGVNNSLDYHEANPKPGDANIYEPQNNSHLLAEGSTNEAEPVGEESDELEKGSLLSHDPEDEDAEPEWLIDD</sequence>
<evidence type="ECO:0000256" key="3">
    <source>
        <dbReference type="ARBA" id="ARBA00022763"/>
    </source>
</evidence>
<dbReference type="GO" id="GO:0006289">
    <property type="term" value="P:nucleotide-excision repair"/>
    <property type="evidence" value="ECO:0007669"/>
    <property type="project" value="InterPro"/>
</dbReference>
<name>A0A165FIF6_XYLHT</name>
<evidence type="ECO:0000256" key="4">
    <source>
        <dbReference type="ARBA" id="ARBA00023204"/>
    </source>
</evidence>
<reference evidence="10 11" key="1">
    <citation type="journal article" date="2016" name="Fungal Biol.">
        <title>The genome of Xylona heveae provides a window into fungal endophytism.</title>
        <authorList>
            <person name="Gazis R."/>
            <person name="Kuo A."/>
            <person name="Riley R."/>
            <person name="LaButti K."/>
            <person name="Lipzen A."/>
            <person name="Lin J."/>
            <person name="Amirebrahimi M."/>
            <person name="Hesse C.N."/>
            <person name="Spatafora J.W."/>
            <person name="Henrissat B."/>
            <person name="Hainaut M."/>
            <person name="Grigoriev I.V."/>
            <person name="Hibbett D.S."/>
        </authorList>
    </citation>
    <scope>NUCLEOTIDE SEQUENCE [LARGE SCALE GENOMIC DNA]</scope>
    <source>
        <strain evidence="10 11">TC161</strain>
    </source>
</reference>
<feature type="region of interest" description="Disordered" evidence="6">
    <location>
        <begin position="365"/>
        <end position="454"/>
    </location>
</feature>
<feature type="compositionally biased region" description="Polar residues" evidence="6">
    <location>
        <begin position="365"/>
        <end position="378"/>
    </location>
</feature>
<dbReference type="Proteomes" id="UP000076632">
    <property type="component" value="Unassembled WGS sequence"/>
</dbReference>
<organism evidence="10 11">
    <name type="scientific">Xylona heveae (strain CBS 132557 / TC161)</name>
    <dbReference type="NCBI Taxonomy" id="1328760"/>
    <lineage>
        <taxon>Eukaryota</taxon>
        <taxon>Fungi</taxon>
        <taxon>Dikarya</taxon>
        <taxon>Ascomycota</taxon>
        <taxon>Pezizomycotina</taxon>
        <taxon>Xylonomycetes</taxon>
        <taxon>Xylonales</taxon>
        <taxon>Xylonaceae</taxon>
        <taxon>Xylona</taxon>
    </lineage>
</organism>
<evidence type="ECO:0000256" key="5">
    <source>
        <dbReference type="ARBA" id="ARBA00023242"/>
    </source>
</evidence>
<dbReference type="OMA" id="IPEWLMS"/>
<dbReference type="Pfam" id="PF10405">
    <property type="entry name" value="BHD_3"/>
    <property type="match status" value="1"/>
</dbReference>
<feature type="compositionally biased region" description="Acidic residues" evidence="6">
    <location>
        <begin position="147"/>
        <end position="163"/>
    </location>
</feature>
<evidence type="ECO:0000259" key="9">
    <source>
        <dbReference type="SMART" id="SM01032"/>
    </source>
</evidence>
<dbReference type="STRING" id="1328760.A0A165FIF6"/>
<evidence type="ECO:0000313" key="11">
    <source>
        <dbReference type="Proteomes" id="UP000076632"/>
    </source>
</evidence>
<dbReference type="SMART" id="SM01030">
    <property type="entry name" value="BHD_1"/>
    <property type="match status" value="1"/>
</dbReference>
<comment type="similarity">
    <text evidence="2">Belongs to the XPC family.</text>
</comment>
<dbReference type="Gene3D" id="3.90.260.10">
    <property type="entry name" value="Transglutaminase-like"/>
    <property type="match status" value="1"/>
</dbReference>
<comment type="subcellular location">
    <subcellularLocation>
        <location evidence="1">Nucleus</location>
    </subcellularLocation>
</comment>
<evidence type="ECO:0000313" key="10">
    <source>
        <dbReference type="EMBL" id="KZF21012.1"/>
    </source>
</evidence>
<feature type="domain" description="Rad4 beta-hairpin" evidence="7">
    <location>
        <begin position="572"/>
        <end position="634"/>
    </location>
</feature>
<dbReference type="Gene3D" id="3.30.60.290">
    <property type="entry name" value="Rad4, beta-hairpin domain BHD2"/>
    <property type="match status" value="1"/>
</dbReference>
<keyword evidence="11" id="KW-1185">Reference proteome</keyword>
<proteinExistence type="inferred from homology"/>
<evidence type="ECO:0000256" key="6">
    <source>
        <dbReference type="SAM" id="MobiDB-lite"/>
    </source>
</evidence>
<evidence type="ECO:0000256" key="1">
    <source>
        <dbReference type="ARBA" id="ARBA00004123"/>
    </source>
</evidence>
<dbReference type="GO" id="GO:0006298">
    <property type="term" value="P:mismatch repair"/>
    <property type="evidence" value="ECO:0007669"/>
    <property type="project" value="TreeGrafter"/>
</dbReference>
<evidence type="ECO:0000259" key="8">
    <source>
        <dbReference type="SMART" id="SM01031"/>
    </source>
</evidence>
<dbReference type="EMBL" id="KV407461">
    <property type="protein sequence ID" value="KZF21012.1"/>
    <property type="molecule type" value="Genomic_DNA"/>
</dbReference>
<dbReference type="InterPro" id="IPR038765">
    <property type="entry name" value="Papain-like_cys_pep_sf"/>
</dbReference>
<dbReference type="Pfam" id="PF03835">
    <property type="entry name" value="Rad4"/>
    <property type="match status" value="1"/>
</dbReference>
<dbReference type="SUPFAM" id="SSF54001">
    <property type="entry name" value="Cysteine proteinases"/>
    <property type="match status" value="1"/>
</dbReference>
<dbReference type="InterPro" id="IPR018325">
    <property type="entry name" value="Rad4/PNGase_transGLS-fold"/>
</dbReference>
<keyword evidence="4" id="KW-0234">DNA repair</keyword>
<dbReference type="GO" id="GO:0003697">
    <property type="term" value="F:single-stranded DNA binding"/>
    <property type="evidence" value="ECO:0007669"/>
    <property type="project" value="TreeGrafter"/>
</dbReference>
<dbReference type="GO" id="GO:0005737">
    <property type="term" value="C:cytoplasm"/>
    <property type="evidence" value="ECO:0007669"/>
    <property type="project" value="TreeGrafter"/>
</dbReference>
<dbReference type="InParanoid" id="A0A165FIF6"/>
<dbReference type="GO" id="GO:0000111">
    <property type="term" value="C:nucleotide-excision repair factor 2 complex"/>
    <property type="evidence" value="ECO:0007669"/>
    <property type="project" value="TreeGrafter"/>
</dbReference>
<dbReference type="GO" id="GO:0071942">
    <property type="term" value="C:XPC complex"/>
    <property type="evidence" value="ECO:0007669"/>
    <property type="project" value="TreeGrafter"/>
</dbReference>
<feature type="compositionally biased region" description="Acidic residues" evidence="6">
    <location>
        <begin position="1012"/>
        <end position="1025"/>
    </location>
</feature>
<dbReference type="GeneID" id="28901326"/>
<dbReference type="InterPro" id="IPR018326">
    <property type="entry name" value="Rad4_beta-hairpin_dom1"/>
</dbReference>
<evidence type="ECO:0000259" key="7">
    <source>
        <dbReference type="SMART" id="SM01030"/>
    </source>
</evidence>
<dbReference type="InterPro" id="IPR004583">
    <property type="entry name" value="DNA_repair_Rad4"/>
</dbReference>
<dbReference type="InterPro" id="IPR018328">
    <property type="entry name" value="Rad4_beta-hairpin_dom3"/>
</dbReference>